<feature type="domain" description="RNA polymerase sigma-70 region 2" evidence="1">
    <location>
        <begin position="19"/>
        <end position="80"/>
    </location>
</feature>
<gene>
    <name evidence="3" type="primary">rpoE</name>
    <name evidence="3" type="ORF">GCM10011575_32980</name>
</gene>
<feature type="domain" description="DUF6596" evidence="2">
    <location>
        <begin position="178"/>
        <end position="282"/>
    </location>
</feature>
<dbReference type="Pfam" id="PF04542">
    <property type="entry name" value="Sigma70_r2"/>
    <property type="match status" value="1"/>
</dbReference>
<dbReference type="InterPro" id="IPR013324">
    <property type="entry name" value="RNA_pol_sigma_r3/r4-like"/>
</dbReference>
<organism evidence="3 4">
    <name type="scientific">Microlunatus endophyticus</name>
    <dbReference type="NCBI Taxonomy" id="1716077"/>
    <lineage>
        <taxon>Bacteria</taxon>
        <taxon>Bacillati</taxon>
        <taxon>Actinomycetota</taxon>
        <taxon>Actinomycetes</taxon>
        <taxon>Propionibacteriales</taxon>
        <taxon>Propionibacteriaceae</taxon>
        <taxon>Microlunatus</taxon>
    </lineage>
</organism>
<dbReference type="EMBL" id="BMMZ01000008">
    <property type="protein sequence ID" value="GGL72018.1"/>
    <property type="molecule type" value="Genomic_DNA"/>
</dbReference>
<dbReference type="RefSeq" id="WP_229670184.1">
    <property type="nucleotide sequence ID" value="NZ_BMMZ01000008.1"/>
</dbReference>
<dbReference type="Proteomes" id="UP000613840">
    <property type="component" value="Unassembled WGS sequence"/>
</dbReference>
<reference evidence="3" key="1">
    <citation type="journal article" date="2014" name="Int. J. Syst. Evol. Microbiol.">
        <title>Complete genome sequence of Corynebacterium casei LMG S-19264T (=DSM 44701T), isolated from a smear-ripened cheese.</title>
        <authorList>
            <consortium name="US DOE Joint Genome Institute (JGI-PGF)"/>
            <person name="Walter F."/>
            <person name="Albersmeier A."/>
            <person name="Kalinowski J."/>
            <person name="Ruckert C."/>
        </authorList>
    </citation>
    <scope>NUCLEOTIDE SEQUENCE</scope>
    <source>
        <strain evidence="3">CGMCC 4.7306</strain>
    </source>
</reference>
<evidence type="ECO:0000313" key="4">
    <source>
        <dbReference type="Proteomes" id="UP000613840"/>
    </source>
</evidence>
<dbReference type="Gene3D" id="1.10.1740.10">
    <property type="match status" value="1"/>
</dbReference>
<name>A0A917SE79_9ACTN</name>
<dbReference type="GO" id="GO:0003700">
    <property type="term" value="F:DNA-binding transcription factor activity"/>
    <property type="evidence" value="ECO:0007669"/>
    <property type="project" value="InterPro"/>
</dbReference>
<dbReference type="InterPro" id="IPR046531">
    <property type="entry name" value="DUF6596"/>
</dbReference>
<dbReference type="AlphaFoldDB" id="A0A917SE79"/>
<dbReference type="SUPFAM" id="SSF88946">
    <property type="entry name" value="Sigma2 domain of RNA polymerase sigma factors"/>
    <property type="match status" value="1"/>
</dbReference>
<sequence length="411" mass="44359">MTGHGAPTGAMTAALRHAIPRAVAVVARRWGDFDDAEDAVQEAALAAAARWAQDGLPDHPVGWLVSVAARRRIDALRSDAARLEREIGWVTRASTGLEVIDRDDTLTVFLMCCHPALDRAGQVALTLRAAGGLTTREIARGLMLRETTAAQRISRSKATIRRAGAGFSLPDADQLEGRVHSVLDVLGLIHTESHSATEGEEIVRPGLAAEALRIARELLGQTPAEAPWRGEVLGLIALMLMTNAREPARIDAGHLLVPLAEQDRSLWRADLIAEGDRMLREAITRYPIGVFQIRAAIAAAHSTARSYASTDWREILGLYDLLRLLSPGPLTELARLVAWAEVHGTDEALDDLDRIADGAPAARVAAVRAHLLQRCGRDPSEALRAAAAATTNLAERRWFEARADDLMPGPS</sequence>
<keyword evidence="4" id="KW-1185">Reference proteome</keyword>
<dbReference type="GO" id="GO:0006352">
    <property type="term" value="P:DNA-templated transcription initiation"/>
    <property type="evidence" value="ECO:0007669"/>
    <property type="project" value="InterPro"/>
</dbReference>
<evidence type="ECO:0000313" key="3">
    <source>
        <dbReference type="EMBL" id="GGL72018.1"/>
    </source>
</evidence>
<comment type="caution">
    <text evidence="3">The sequence shown here is derived from an EMBL/GenBank/DDBJ whole genome shotgun (WGS) entry which is preliminary data.</text>
</comment>
<dbReference type="InterPro" id="IPR007627">
    <property type="entry name" value="RNA_pol_sigma70_r2"/>
</dbReference>
<evidence type="ECO:0000259" key="1">
    <source>
        <dbReference type="Pfam" id="PF04542"/>
    </source>
</evidence>
<dbReference type="PANTHER" id="PTHR47756:SF2">
    <property type="entry name" value="BLL6612 PROTEIN"/>
    <property type="match status" value="1"/>
</dbReference>
<accession>A0A917SE79</accession>
<dbReference type="SUPFAM" id="SSF88659">
    <property type="entry name" value="Sigma3 and sigma4 domains of RNA polymerase sigma factors"/>
    <property type="match status" value="1"/>
</dbReference>
<dbReference type="InterPro" id="IPR013325">
    <property type="entry name" value="RNA_pol_sigma_r2"/>
</dbReference>
<evidence type="ECO:0000259" key="2">
    <source>
        <dbReference type="Pfam" id="PF20239"/>
    </source>
</evidence>
<protein>
    <submittedName>
        <fullName evidence="3">RNA polymerase sigma24 factor</fullName>
    </submittedName>
</protein>
<dbReference type="PANTHER" id="PTHR47756">
    <property type="entry name" value="BLL6612 PROTEIN-RELATED"/>
    <property type="match status" value="1"/>
</dbReference>
<dbReference type="Pfam" id="PF20239">
    <property type="entry name" value="DUF6596"/>
    <property type="match status" value="1"/>
</dbReference>
<reference evidence="3" key="2">
    <citation type="submission" date="2020-09" db="EMBL/GenBank/DDBJ databases">
        <authorList>
            <person name="Sun Q."/>
            <person name="Zhou Y."/>
        </authorList>
    </citation>
    <scope>NUCLEOTIDE SEQUENCE</scope>
    <source>
        <strain evidence="3">CGMCC 4.7306</strain>
    </source>
</reference>
<proteinExistence type="predicted"/>